<dbReference type="InterPro" id="IPR016461">
    <property type="entry name" value="COMT-like"/>
</dbReference>
<evidence type="ECO:0008006" key="9">
    <source>
        <dbReference type="Google" id="ProtNLM"/>
    </source>
</evidence>
<dbReference type="PIRSF" id="PIRSF005739">
    <property type="entry name" value="O-mtase"/>
    <property type="match status" value="1"/>
</dbReference>
<dbReference type="AlphaFoldDB" id="A0AAE8MZL6"/>
<dbReference type="Proteomes" id="UP001187682">
    <property type="component" value="Unassembled WGS sequence"/>
</dbReference>
<keyword evidence="8" id="KW-1185">Reference proteome</keyword>
<dbReference type="InterPro" id="IPR029063">
    <property type="entry name" value="SAM-dependent_MTases_sf"/>
</dbReference>
<reference evidence="7" key="1">
    <citation type="submission" date="2018-03" db="EMBL/GenBank/DDBJ databases">
        <authorList>
            <person name="Guldener U."/>
        </authorList>
    </citation>
    <scope>NUCLEOTIDE SEQUENCE</scope>
</reference>
<evidence type="ECO:0000313" key="7">
    <source>
        <dbReference type="EMBL" id="SPO02082.1"/>
    </source>
</evidence>
<evidence type="ECO:0000259" key="5">
    <source>
        <dbReference type="Pfam" id="PF00891"/>
    </source>
</evidence>
<evidence type="ECO:0000256" key="4">
    <source>
        <dbReference type="PIRSR" id="PIRSR005739-1"/>
    </source>
</evidence>
<dbReference type="GO" id="GO:0032259">
    <property type="term" value="P:methylation"/>
    <property type="evidence" value="ECO:0007669"/>
    <property type="project" value="UniProtKB-KW"/>
</dbReference>
<dbReference type="Gene3D" id="1.10.10.10">
    <property type="entry name" value="Winged helix-like DNA-binding domain superfamily/Winged helix DNA-binding domain"/>
    <property type="match status" value="1"/>
</dbReference>
<dbReference type="SUPFAM" id="SSF46785">
    <property type="entry name" value="Winged helix' DNA-binding domain"/>
    <property type="match status" value="1"/>
</dbReference>
<dbReference type="InterPro" id="IPR012967">
    <property type="entry name" value="COMT_dimerisation"/>
</dbReference>
<dbReference type="InterPro" id="IPR036390">
    <property type="entry name" value="WH_DNA-bd_sf"/>
</dbReference>
<comment type="caution">
    <text evidence="7">The sequence shown here is derived from an EMBL/GenBank/DDBJ whole genome shotgun (WGS) entry which is preliminary data.</text>
</comment>
<feature type="active site" description="Proton acceptor" evidence="4">
    <location>
        <position position="316"/>
    </location>
</feature>
<evidence type="ECO:0000256" key="3">
    <source>
        <dbReference type="ARBA" id="ARBA00022691"/>
    </source>
</evidence>
<dbReference type="PANTHER" id="PTHR43712:SF2">
    <property type="entry name" value="O-METHYLTRANSFERASE CICE"/>
    <property type="match status" value="1"/>
</dbReference>
<feature type="domain" description="O-methyltransferase C-terminal" evidence="5">
    <location>
        <begin position="240"/>
        <end position="382"/>
    </location>
</feature>
<evidence type="ECO:0000256" key="2">
    <source>
        <dbReference type="ARBA" id="ARBA00022679"/>
    </source>
</evidence>
<dbReference type="Pfam" id="PF08100">
    <property type="entry name" value="Dimerisation"/>
    <property type="match status" value="1"/>
</dbReference>
<proteinExistence type="predicted"/>
<dbReference type="PANTHER" id="PTHR43712">
    <property type="entry name" value="PUTATIVE (AFU_ORTHOLOGUE AFUA_4G14580)-RELATED"/>
    <property type="match status" value="1"/>
</dbReference>
<dbReference type="SUPFAM" id="SSF53335">
    <property type="entry name" value="S-adenosyl-L-methionine-dependent methyltransferases"/>
    <property type="match status" value="1"/>
</dbReference>
<accession>A0AAE8MZL6</accession>
<keyword evidence="3" id="KW-0949">S-adenosyl-L-methionine</keyword>
<keyword evidence="1" id="KW-0489">Methyltransferase</keyword>
<name>A0AAE8MZL6_9PEZI</name>
<evidence type="ECO:0000256" key="1">
    <source>
        <dbReference type="ARBA" id="ARBA00022603"/>
    </source>
</evidence>
<evidence type="ECO:0000313" key="8">
    <source>
        <dbReference type="Proteomes" id="UP001187682"/>
    </source>
</evidence>
<keyword evidence="2" id="KW-0808">Transferase</keyword>
<dbReference type="InterPro" id="IPR036388">
    <property type="entry name" value="WH-like_DNA-bd_sf"/>
</dbReference>
<gene>
    <name evidence="7" type="ORF">DNG_04755</name>
</gene>
<sequence>MTSNVADTLEALAQRLTSTANDVRSGNLSLETDTFQRMGLIKAAAELSDAVSLPKDKVLMWLPYFAHITAIRLFVKWKAFETIPVGDGAAISYAELAEKLGADESLITRFARALVANGTLEQIGTDSVGHTEFSKMFTTPNPIWAMVQLGFDHQMSSFLAMPKYFDQFGLTEEPKDRLQTVLAFSEGRLGSTVWEINHSSEERLKVVMLSMAAVEEHMPALGGYDLSWAVKEDSESAERVLVVDVGGGKGQALKGIFKATPGLPRNRCVLEDLPEVIEAARRDESELADVRMVAMDFHDEQPVKGALVYYMRRCLHDYSDEECVRMLQQIAGAMAVDSRLLIVETLLGNPPSSFQVAMDLMMLAISGKERTLENFQDILGAAALKITKVSQIPGGSAVIECALA</sequence>
<organism evidence="7 8">
    <name type="scientific">Cephalotrichum gorgonifer</name>
    <dbReference type="NCBI Taxonomy" id="2041049"/>
    <lineage>
        <taxon>Eukaryota</taxon>
        <taxon>Fungi</taxon>
        <taxon>Dikarya</taxon>
        <taxon>Ascomycota</taxon>
        <taxon>Pezizomycotina</taxon>
        <taxon>Sordariomycetes</taxon>
        <taxon>Hypocreomycetidae</taxon>
        <taxon>Microascales</taxon>
        <taxon>Microascaceae</taxon>
        <taxon>Cephalotrichum</taxon>
    </lineage>
</organism>
<evidence type="ECO:0000259" key="6">
    <source>
        <dbReference type="Pfam" id="PF08100"/>
    </source>
</evidence>
<feature type="domain" description="O-methyltransferase dimerisation" evidence="6">
    <location>
        <begin position="65"/>
        <end position="139"/>
    </location>
</feature>
<dbReference type="EMBL" id="ONZQ02000006">
    <property type="protein sequence ID" value="SPO02082.1"/>
    <property type="molecule type" value="Genomic_DNA"/>
</dbReference>
<protein>
    <recommendedName>
        <fullName evidence="9">O-methyltransferase domain-containing protein</fullName>
    </recommendedName>
</protein>
<dbReference type="PROSITE" id="PS51683">
    <property type="entry name" value="SAM_OMT_II"/>
    <property type="match status" value="1"/>
</dbReference>
<dbReference type="GO" id="GO:0008171">
    <property type="term" value="F:O-methyltransferase activity"/>
    <property type="evidence" value="ECO:0007669"/>
    <property type="project" value="InterPro"/>
</dbReference>
<dbReference type="Gene3D" id="3.40.50.150">
    <property type="entry name" value="Vaccinia Virus protein VP39"/>
    <property type="match status" value="1"/>
</dbReference>
<dbReference type="InterPro" id="IPR001077">
    <property type="entry name" value="COMT_C"/>
</dbReference>
<dbReference type="Pfam" id="PF00891">
    <property type="entry name" value="Methyltransf_2"/>
    <property type="match status" value="1"/>
</dbReference>